<name>A0A1I6L426_9BACT</name>
<feature type="domain" description="D-isomer specific 2-hydroxyacid dehydrogenase NAD-binding" evidence="6">
    <location>
        <begin position="111"/>
        <end position="288"/>
    </location>
</feature>
<keyword evidence="2 4" id="KW-0560">Oxidoreductase</keyword>
<dbReference type="InterPro" id="IPR029753">
    <property type="entry name" value="D-isomer_DH_CS"/>
</dbReference>
<evidence type="ECO:0000256" key="2">
    <source>
        <dbReference type="ARBA" id="ARBA00023002"/>
    </source>
</evidence>
<dbReference type="Gene3D" id="3.40.50.720">
    <property type="entry name" value="NAD(P)-binding Rossmann-like Domain"/>
    <property type="match status" value="2"/>
</dbReference>
<dbReference type="Pfam" id="PF02826">
    <property type="entry name" value="2-Hacid_dh_C"/>
    <property type="match status" value="1"/>
</dbReference>
<keyword evidence="8" id="KW-1185">Reference proteome</keyword>
<dbReference type="AlphaFoldDB" id="A0A1I6L426"/>
<dbReference type="GO" id="GO:0016616">
    <property type="term" value="F:oxidoreductase activity, acting on the CH-OH group of donors, NAD or NADP as acceptor"/>
    <property type="evidence" value="ECO:0007669"/>
    <property type="project" value="InterPro"/>
</dbReference>
<dbReference type="SUPFAM" id="SSF52283">
    <property type="entry name" value="Formate/glycerate dehydrogenase catalytic domain-like"/>
    <property type="match status" value="1"/>
</dbReference>
<dbReference type="InterPro" id="IPR006140">
    <property type="entry name" value="D-isomer_DH_NAD-bd"/>
</dbReference>
<dbReference type="RefSeq" id="WP_217644057.1">
    <property type="nucleotide sequence ID" value="NZ_FOZL01000001.1"/>
</dbReference>
<dbReference type="FunFam" id="3.40.50.720:FF:000203">
    <property type="entry name" value="D-3-phosphoglycerate dehydrogenase (SerA)"/>
    <property type="match status" value="1"/>
</dbReference>
<keyword evidence="3" id="KW-0520">NAD</keyword>
<gene>
    <name evidence="7" type="ORF">SAMN05421771_0230</name>
</gene>
<evidence type="ECO:0000259" key="6">
    <source>
        <dbReference type="Pfam" id="PF02826"/>
    </source>
</evidence>
<evidence type="ECO:0000259" key="5">
    <source>
        <dbReference type="Pfam" id="PF00389"/>
    </source>
</evidence>
<dbReference type="Pfam" id="PF00389">
    <property type="entry name" value="2-Hacid_dh"/>
    <property type="match status" value="1"/>
</dbReference>
<evidence type="ECO:0000313" key="8">
    <source>
        <dbReference type="Proteomes" id="UP000199024"/>
    </source>
</evidence>
<dbReference type="PROSITE" id="PS00671">
    <property type="entry name" value="D_2_HYDROXYACID_DH_3"/>
    <property type="match status" value="1"/>
</dbReference>
<sequence>MGEAMKIVVLDGYTLNPGDNPWSALEAFGDVSIFERSTTAEILSRASHADVVLTNKAALPAGVIESLPKLKFVSVMATGYNVVDVAAARARGIVVSNVPDYGTNTVAQYVMALLLELCHHVGDHANAVRDAAWTNCVDWTFCRTPQIELYGKTMGIVGFGRIGRRVAALAEAFGMRVIYNSRRAYEDVPQGYRVLENLFAEADVVSLHCGLTTENDGMVNSHLLARMKPSAFLINTARGRLVNEGDLASALAKGVLAGAAVDVLSSEPPSADNPLLSAKNCLVTPHIAWAALEARQRIMQTTVENVRAFLDGAPMNVVS</sequence>
<dbReference type="CDD" id="cd12162">
    <property type="entry name" value="2-Hacid_dh_4"/>
    <property type="match status" value="1"/>
</dbReference>
<dbReference type="InterPro" id="IPR050418">
    <property type="entry name" value="D-iso_2-hydroxyacid_DH_PdxB"/>
</dbReference>
<dbReference type="STRING" id="474950.SAMN05421771_0230"/>
<evidence type="ECO:0000256" key="4">
    <source>
        <dbReference type="RuleBase" id="RU003719"/>
    </source>
</evidence>
<evidence type="ECO:0000256" key="1">
    <source>
        <dbReference type="ARBA" id="ARBA00005854"/>
    </source>
</evidence>
<reference evidence="7 8" key="1">
    <citation type="submission" date="2016-10" db="EMBL/GenBank/DDBJ databases">
        <authorList>
            <person name="de Groot N.N."/>
        </authorList>
    </citation>
    <scope>NUCLEOTIDE SEQUENCE [LARGE SCALE GENOMIC DNA]</scope>
    <source>
        <strain evidence="7 8">DSM 21001</strain>
    </source>
</reference>
<dbReference type="PANTHER" id="PTHR43761">
    <property type="entry name" value="D-ISOMER SPECIFIC 2-HYDROXYACID DEHYDROGENASE FAMILY PROTEIN (AFU_ORTHOLOGUE AFUA_1G13630)"/>
    <property type="match status" value="1"/>
</dbReference>
<protein>
    <submittedName>
        <fullName evidence="7">Glycerate dehydrogenase</fullName>
    </submittedName>
</protein>
<feature type="domain" description="D-isomer specific 2-hydroxyacid dehydrogenase catalytic" evidence="5">
    <location>
        <begin position="23"/>
        <end position="316"/>
    </location>
</feature>
<comment type="similarity">
    <text evidence="1 4">Belongs to the D-isomer specific 2-hydroxyacid dehydrogenase family.</text>
</comment>
<dbReference type="EMBL" id="FOZL01000001">
    <property type="protein sequence ID" value="SFR98206.1"/>
    <property type="molecule type" value="Genomic_DNA"/>
</dbReference>
<dbReference type="SUPFAM" id="SSF51735">
    <property type="entry name" value="NAD(P)-binding Rossmann-fold domains"/>
    <property type="match status" value="1"/>
</dbReference>
<evidence type="ECO:0000313" key="7">
    <source>
        <dbReference type="EMBL" id="SFR98206.1"/>
    </source>
</evidence>
<proteinExistence type="inferred from homology"/>
<dbReference type="GO" id="GO:0051287">
    <property type="term" value="F:NAD binding"/>
    <property type="evidence" value="ECO:0007669"/>
    <property type="project" value="InterPro"/>
</dbReference>
<organism evidence="7 8">
    <name type="scientific">Granulicella pectinivorans</name>
    <dbReference type="NCBI Taxonomy" id="474950"/>
    <lineage>
        <taxon>Bacteria</taxon>
        <taxon>Pseudomonadati</taxon>
        <taxon>Acidobacteriota</taxon>
        <taxon>Terriglobia</taxon>
        <taxon>Terriglobales</taxon>
        <taxon>Acidobacteriaceae</taxon>
        <taxon>Granulicella</taxon>
    </lineage>
</organism>
<accession>A0A1I6L426</accession>
<dbReference type="InterPro" id="IPR036291">
    <property type="entry name" value="NAD(P)-bd_dom_sf"/>
</dbReference>
<dbReference type="InterPro" id="IPR006139">
    <property type="entry name" value="D-isomer_2_OHA_DH_cat_dom"/>
</dbReference>
<evidence type="ECO:0000256" key="3">
    <source>
        <dbReference type="ARBA" id="ARBA00023027"/>
    </source>
</evidence>
<dbReference type="Proteomes" id="UP000199024">
    <property type="component" value="Unassembled WGS sequence"/>
</dbReference>
<dbReference type="PANTHER" id="PTHR43761:SF1">
    <property type="entry name" value="D-ISOMER SPECIFIC 2-HYDROXYACID DEHYDROGENASE CATALYTIC DOMAIN-CONTAINING PROTEIN-RELATED"/>
    <property type="match status" value="1"/>
</dbReference>